<feature type="domain" description="Polysaccharide pyruvyl transferase" evidence="1">
    <location>
        <begin position="12"/>
        <end position="312"/>
    </location>
</feature>
<dbReference type="Pfam" id="PF04230">
    <property type="entry name" value="PS_pyruv_trans"/>
    <property type="match status" value="1"/>
</dbReference>
<comment type="caution">
    <text evidence="2">The sequence shown here is derived from an EMBL/GenBank/DDBJ whole genome shotgun (WGS) entry which is preliminary data.</text>
</comment>
<reference evidence="2 3" key="1">
    <citation type="submission" date="2015-02" db="EMBL/GenBank/DDBJ databases">
        <title>Draft genome sequence of Pseudomonas stutzeri NT0128 isolated from wheat (Triticum turgidum) rhizosphere.</title>
        <authorList>
            <person name="Tovi N."/>
            <person name="Frenk S."/>
            <person name="Hadar Y."/>
            <person name="Minz D."/>
        </authorList>
    </citation>
    <scope>NUCLEOTIDE SEQUENCE [LARGE SCALE GENOMIC DNA]</scope>
    <source>
        <strain evidence="2 3">NT0128</strain>
    </source>
</reference>
<dbReference type="PANTHER" id="PTHR36836">
    <property type="entry name" value="COLANIC ACID BIOSYNTHESIS PROTEIN WCAK"/>
    <property type="match status" value="1"/>
</dbReference>
<dbReference type="AlphaFoldDB" id="A0A0D9AFC8"/>
<dbReference type="Proteomes" id="UP000032487">
    <property type="component" value="Unassembled WGS sequence"/>
</dbReference>
<protein>
    <recommendedName>
        <fullName evidence="1">Polysaccharide pyruvyl transferase domain-containing protein</fullName>
    </recommendedName>
</protein>
<dbReference type="RefSeq" id="WP_045164205.1">
    <property type="nucleotide sequence ID" value="NZ_JYHV01000037.1"/>
</dbReference>
<gene>
    <name evidence="2" type="ORF">UF78_21330</name>
</gene>
<dbReference type="OrthoDB" id="6058856at2"/>
<evidence type="ECO:0000313" key="2">
    <source>
        <dbReference type="EMBL" id="KJH79693.1"/>
    </source>
</evidence>
<accession>A0A0D9AFC8</accession>
<proteinExistence type="predicted"/>
<name>A0A0D9AFC8_STUST</name>
<evidence type="ECO:0000259" key="1">
    <source>
        <dbReference type="Pfam" id="PF04230"/>
    </source>
</evidence>
<organism evidence="2 3">
    <name type="scientific">Stutzerimonas stutzeri</name>
    <name type="common">Pseudomonas stutzeri</name>
    <dbReference type="NCBI Taxonomy" id="316"/>
    <lineage>
        <taxon>Bacteria</taxon>
        <taxon>Pseudomonadati</taxon>
        <taxon>Pseudomonadota</taxon>
        <taxon>Gammaproteobacteria</taxon>
        <taxon>Pseudomonadales</taxon>
        <taxon>Pseudomonadaceae</taxon>
        <taxon>Stutzerimonas</taxon>
    </lineage>
</organism>
<sequence>MIIEIRKAGFVNKGAELMLHAALQKLKARYPDATFVMAPTPKKAEQPFRKLVQLGFYPKAWLWRYGIQWGTLANFAPRQLREMYGVVLDKEVDVVIDAAGFAYSDQWGESPCAELAQSAKRWKKNGTRVILMPQALGPFESEKNQAAMKTVVENVDLIFPRERVSYEHLTGLVGEQSKIKQSPDFTNLIKGVLPANFDTEQNRFCIVPNCRMLDKTDQQTRDAYLPFLISCTRYLLEKGAKPFVLVHEGKDDQRLADELSAAVGGIPIVKESGALEIKGILGACSGTLGSRFHGLVSALSQGVPALATGWSHKYQMLFEDYGFPEGLVQVTTDEAEIKRKIDLVTDDAERIKGLIQSRTDQLKQQSEQMWQQVFAVIDQCERIRHDRHAAVGAA</sequence>
<dbReference type="EMBL" id="JYHV01000037">
    <property type="protein sequence ID" value="KJH79693.1"/>
    <property type="molecule type" value="Genomic_DNA"/>
</dbReference>
<dbReference type="PANTHER" id="PTHR36836:SF1">
    <property type="entry name" value="COLANIC ACID BIOSYNTHESIS PROTEIN WCAK"/>
    <property type="match status" value="1"/>
</dbReference>
<evidence type="ECO:0000313" key="3">
    <source>
        <dbReference type="Proteomes" id="UP000032487"/>
    </source>
</evidence>
<dbReference type="PATRIC" id="fig|316.101.peg.3113"/>
<dbReference type="InterPro" id="IPR007345">
    <property type="entry name" value="Polysacch_pyruvyl_Trfase"/>
</dbReference>